<proteinExistence type="predicted"/>
<name>A0ABM9TZK6_9GAMM</name>
<evidence type="ECO:0000313" key="1">
    <source>
        <dbReference type="EMBL" id="CRY69594.1"/>
    </source>
</evidence>
<dbReference type="EMBL" id="CWJL01000071">
    <property type="protein sequence ID" value="CRY69594.1"/>
    <property type="molecule type" value="Genomic_DNA"/>
</dbReference>
<reference evidence="1 2" key="1">
    <citation type="submission" date="2015-03" db="EMBL/GenBank/DDBJ databases">
        <authorList>
            <consortium name="Pathogen Informatics"/>
            <person name="Murphy D."/>
        </authorList>
    </citation>
    <scope>NUCLEOTIDE SEQUENCE [LARGE SCALE GENOMIC DNA]</scope>
    <source>
        <strain evidence="2">type strain: CIP110230</strain>
    </source>
</reference>
<protein>
    <submittedName>
        <fullName evidence="1">Uncharacterized protein</fullName>
    </submittedName>
</protein>
<dbReference type="RefSeq" id="WP_050692090.1">
    <property type="nucleotide sequence ID" value="NZ_CAWMMU010000071.1"/>
</dbReference>
<dbReference type="Proteomes" id="UP000044625">
    <property type="component" value="Unassembled WGS sequence"/>
</dbReference>
<gene>
    <name evidence="1" type="ORF">ERS137968_04746</name>
</gene>
<organism evidence="1 2">
    <name type="scientific">Yersinia pekkanenii</name>
    <dbReference type="NCBI Taxonomy" id="1288385"/>
    <lineage>
        <taxon>Bacteria</taxon>
        <taxon>Pseudomonadati</taxon>
        <taxon>Pseudomonadota</taxon>
        <taxon>Gammaproteobacteria</taxon>
        <taxon>Enterobacterales</taxon>
        <taxon>Yersiniaceae</taxon>
        <taxon>Yersinia</taxon>
    </lineage>
</organism>
<keyword evidence="2" id="KW-1185">Reference proteome</keyword>
<evidence type="ECO:0000313" key="2">
    <source>
        <dbReference type="Proteomes" id="UP000044625"/>
    </source>
</evidence>
<comment type="caution">
    <text evidence="1">The sequence shown here is derived from an EMBL/GenBank/DDBJ whole genome shotgun (WGS) entry which is preliminary data.</text>
</comment>
<accession>A0ABM9TZK6</accession>
<sequence>MLRTQSLFIDARNIRNLPKEDARNILETATATRECFVDGFKAIGSLMFWACDNERYPDNEMRGDMAIIGLLLSRGSEIIDATIEVECITEMYSKE</sequence>